<dbReference type="NCBIfam" id="TIGR01076">
    <property type="entry name" value="sortase_fam"/>
    <property type="match status" value="1"/>
</dbReference>
<keyword evidence="3" id="KW-1133">Transmembrane helix</keyword>
<keyword evidence="3" id="KW-0472">Membrane</keyword>
<evidence type="ECO:0000256" key="2">
    <source>
        <dbReference type="SAM" id="MobiDB-lite"/>
    </source>
</evidence>
<proteinExistence type="predicted"/>
<feature type="region of interest" description="Disordered" evidence="2">
    <location>
        <begin position="86"/>
        <end position="107"/>
    </location>
</feature>
<dbReference type="CDD" id="cd05830">
    <property type="entry name" value="Sortase_E"/>
    <property type="match status" value="1"/>
</dbReference>
<dbReference type="InterPro" id="IPR042003">
    <property type="entry name" value="Sortase_E"/>
</dbReference>
<gene>
    <name evidence="4" type="ORF">GCM10009682_05180</name>
</gene>
<dbReference type="InterPro" id="IPR005754">
    <property type="entry name" value="Sortase"/>
</dbReference>
<accession>A0ABP4XNH4</accession>
<evidence type="ECO:0000313" key="5">
    <source>
        <dbReference type="Proteomes" id="UP001500218"/>
    </source>
</evidence>
<dbReference type="Proteomes" id="UP001500218">
    <property type="component" value="Unassembled WGS sequence"/>
</dbReference>
<evidence type="ECO:0000313" key="4">
    <source>
        <dbReference type="EMBL" id="GAA1786064.1"/>
    </source>
</evidence>
<protein>
    <submittedName>
        <fullName evidence="4">Class E sortase</fullName>
    </submittedName>
</protein>
<keyword evidence="1" id="KW-0378">Hydrolase</keyword>
<dbReference type="InterPro" id="IPR053465">
    <property type="entry name" value="Sortase_Class_E"/>
</dbReference>
<feature type="region of interest" description="Disordered" evidence="2">
    <location>
        <begin position="1"/>
        <end position="35"/>
    </location>
</feature>
<keyword evidence="3" id="KW-0812">Transmembrane</keyword>
<dbReference type="Gene3D" id="2.40.260.10">
    <property type="entry name" value="Sortase"/>
    <property type="match status" value="1"/>
</dbReference>
<dbReference type="InterPro" id="IPR023365">
    <property type="entry name" value="Sortase_dom-sf"/>
</dbReference>
<organism evidence="4 5">
    <name type="scientific">Luedemannella flava</name>
    <dbReference type="NCBI Taxonomy" id="349316"/>
    <lineage>
        <taxon>Bacteria</taxon>
        <taxon>Bacillati</taxon>
        <taxon>Actinomycetota</taxon>
        <taxon>Actinomycetes</taxon>
        <taxon>Micromonosporales</taxon>
        <taxon>Micromonosporaceae</taxon>
        <taxon>Luedemannella</taxon>
    </lineage>
</organism>
<name>A0ABP4XNH4_9ACTN</name>
<dbReference type="NCBIfam" id="NF033747">
    <property type="entry name" value="class_E_sortase"/>
    <property type="match status" value="1"/>
</dbReference>
<evidence type="ECO:0000256" key="1">
    <source>
        <dbReference type="ARBA" id="ARBA00022801"/>
    </source>
</evidence>
<reference evidence="5" key="1">
    <citation type="journal article" date="2019" name="Int. J. Syst. Evol. Microbiol.">
        <title>The Global Catalogue of Microorganisms (GCM) 10K type strain sequencing project: providing services to taxonomists for standard genome sequencing and annotation.</title>
        <authorList>
            <consortium name="The Broad Institute Genomics Platform"/>
            <consortium name="The Broad Institute Genome Sequencing Center for Infectious Disease"/>
            <person name="Wu L."/>
            <person name="Ma J."/>
        </authorList>
    </citation>
    <scope>NUCLEOTIDE SEQUENCE [LARGE SCALE GENOMIC DNA]</scope>
    <source>
        <strain evidence="5">JCM 13250</strain>
    </source>
</reference>
<dbReference type="SUPFAM" id="SSF63817">
    <property type="entry name" value="Sortase"/>
    <property type="match status" value="1"/>
</dbReference>
<sequence length="258" mass="28062">MPPTTYYASRRIGDDDPEPVSAPVSETAGPPARTRGDVVRTGVRTLGELLITAGLVLLLFAAYEIWGKAVIVQQHQNDLDKQLAQIWGDSGDPSHGPTTAAPSAGKAPPGWAIARLYIPKLKKHWVVVEGVSLADIKWAPGHYPKSAKPGELGNFAVAGHRSPAIFWDLDKMNVGDEIVVETQTTFYTYRVTTRKIVKPTDVNVVAPVPGHPNEKPDTAMLTITTCDPKWDNYHRLIVHAVLKGSSPRKDGLPEALRS</sequence>
<keyword evidence="5" id="KW-1185">Reference proteome</keyword>
<evidence type="ECO:0000256" key="3">
    <source>
        <dbReference type="SAM" id="Phobius"/>
    </source>
</evidence>
<dbReference type="RefSeq" id="WP_344125778.1">
    <property type="nucleotide sequence ID" value="NZ_BAAALT010000009.1"/>
</dbReference>
<comment type="caution">
    <text evidence="4">The sequence shown here is derived from an EMBL/GenBank/DDBJ whole genome shotgun (WGS) entry which is preliminary data.</text>
</comment>
<dbReference type="EMBL" id="BAAALT010000009">
    <property type="protein sequence ID" value="GAA1786064.1"/>
    <property type="molecule type" value="Genomic_DNA"/>
</dbReference>
<dbReference type="Pfam" id="PF04203">
    <property type="entry name" value="Sortase"/>
    <property type="match status" value="1"/>
</dbReference>
<feature type="transmembrane region" description="Helical" evidence="3">
    <location>
        <begin position="49"/>
        <end position="66"/>
    </location>
</feature>